<protein>
    <submittedName>
        <fullName evidence="1">Uncharacterized protein</fullName>
    </submittedName>
</protein>
<proteinExistence type="predicted"/>
<sequence>MPENLLRHVNVNPPFCNHTGSPLTKLCFIVDADSLRRLSNSLSQLQHYENLLKDPYFLCTRIGS</sequence>
<organism evidence="1">
    <name type="scientific">marine metagenome</name>
    <dbReference type="NCBI Taxonomy" id="408172"/>
    <lineage>
        <taxon>unclassified sequences</taxon>
        <taxon>metagenomes</taxon>
        <taxon>ecological metagenomes</taxon>
    </lineage>
</organism>
<reference evidence="1" key="1">
    <citation type="submission" date="2018-05" db="EMBL/GenBank/DDBJ databases">
        <authorList>
            <person name="Lanie J.A."/>
            <person name="Ng W.-L."/>
            <person name="Kazmierczak K.M."/>
            <person name="Andrzejewski T.M."/>
            <person name="Davidsen T.M."/>
            <person name="Wayne K.J."/>
            <person name="Tettelin H."/>
            <person name="Glass J.I."/>
            <person name="Rusch D."/>
            <person name="Podicherti R."/>
            <person name="Tsui H.-C.T."/>
            <person name="Winkler M.E."/>
        </authorList>
    </citation>
    <scope>NUCLEOTIDE SEQUENCE</scope>
</reference>
<name>A0A382M322_9ZZZZ</name>
<gene>
    <name evidence="1" type="ORF">METZ01_LOCUS294941</name>
</gene>
<dbReference type="AlphaFoldDB" id="A0A382M322"/>
<evidence type="ECO:0000313" key="1">
    <source>
        <dbReference type="EMBL" id="SVC42087.1"/>
    </source>
</evidence>
<dbReference type="EMBL" id="UINC01090285">
    <property type="protein sequence ID" value="SVC42087.1"/>
    <property type="molecule type" value="Genomic_DNA"/>
</dbReference>
<accession>A0A382M322</accession>